<reference evidence="9 10" key="1">
    <citation type="submission" date="2015-09" db="EMBL/GenBank/DDBJ databases">
        <authorList>
            <consortium name="Pathogen Informatics"/>
        </authorList>
    </citation>
    <scope>NUCLEOTIDE SEQUENCE [LARGE SCALE GENOMIC DNA]</scope>
    <source>
        <strain evidence="9 10">2789STDY5608850</strain>
    </source>
</reference>
<evidence type="ECO:0000259" key="8">
    <source>
        <dbReference type="PROSITE" id="PS50110"/>
    </source>
</evidence>
<dbReference type="PANTHER" id="PTHR43280">
    <property type="entry name" value="ARAC-FAMILY TRANSCRIPTIONAL REGULATOR"/>
    <property type="match status" value="1"/>
</dbReference>
<dbReference type="SUPFAM" id="SSF52172">
    <property type="entry name" value="CheY-like"/>
    <property type="match status" value="1"/>
</dbReference>
<evidence type="ECO:0000256" key="1">
    <source>
        <dbReference type="ARBA" id="ARBA00018672"/>
    </source>
</evidence>
<dbReference type="SMART" id="SM00448">
    <property type="entry name" value="REC"/>
    <property type="match status" value="1"/>
</dbReference>
<dbReference type="InterPro" id="IPR018060">
    <property type="entry name" value="HTH_AraC"/>
</dbReference>
<dbReference type="PRINTS" id="PR00032">
    <property type="entry name" value="HTHARAC"/>
</dbReference>
<dbReference type="SMART" id="SM00342">
    <property type="entry name" value="HTH_ARAC"/>
    <property type="match status" value="1"/>
</dbReference>
<evidence type="ECO:0000256" key="5">
    <source>
        <dbReference type="ARBA" id="ARBA00024867"/>
    </source>
</evidence>
<dbReference type="SUPFAM" id="SSF46689">
    <property type="entry name" value="Homeodomain-like"/>
    <property type="match status" value="2"/>
</dbReference>
<comment type="function">
    <text evidence="5">May play the central regulatory role in sporulation. It may be an element of the effector pathway responsible for the activation of sporulation genes in response to nutritional stress. Spo0A may act in concert with spo0H (a sigma factor) to control the expression of some genes that are critical to the sporulation process.</text>
</comment>
<feature type="domain" description="Response regulatory" evidence="8">
    <location>
        <begin position="3"/>
        <end position="120"/>
    </location>
</feature>
<keyword evidence="6" id="KW-0597">Phosphoprotein</keyword>
<evidence type="ECO:0000256" key="3">
    <source>
        <dbReference type="ARBA" id="ARBA00023125"/>
    </source>
</evidence>
<evidence type="ECO:0000259" key="7">
    <source>
        <dbReference type="PROSITE" id="PS01124"/>
    </source>
</evidence>
<keyword evidence="4" id="KW-0804">Transcription</keyword>
<dbReference type="RefSeq" id="WP_055653049.1">
    <property type="nucleotide sequence ID" value="NZ_CABIXC010000001.1"/>
</dbReference>
<feature type="modified residue" description="4-aspartylphosphate" evidence="6">
    <location>
        <position position="55"/>
    </location>
</feature>
<dbReference type="GO" id="GO:0003700">
    <property type="term" value="F:DNA-binding transcription factor activity"/>
    <property type="evidence" value="ECO:0007669"/>
    <property type="project" value="InterPro"/>
</dbReference>
<dbReference type="PANTHER" id="PTHR43280:SF28">
    <property type="entry name" value="HTH-TYPE TRANSCRIPTIONAL ACTIVATOR RHAS"/>
    <property type="match status" value="1"/>
</dbReference>
<feature type="domain" description="HTH araC/xylS-type" evidence="7">
    <location>
        <begin position="407"/>
        <end position="505"/>
    </location>
</feature>
<dbReference type="Proteomes" id="UP000095651">
    <property type="component" value="Unassembled WGS sequence"/>
</dbReference>
<evidence type="ECO:0000313" key="10">
    <source>
        <dbReference type="Proteomes" id="UP000095651"/>
    </source>
</evidence>
<dbReference type="EMBL" id="CYZE01000001">
    <property type="protein sequence ID" value="CUN63455.1"/>
    <property type="molecule type" value="Genomic_DNA"/>
</dbReference>
<dbReference type="Gene3D" id="3.40.50.2300">
    <property type="match status" value="1"/>
</dbReference>
<evidence type="ECO:0000256" key="6">
    <source>
        <dbReference type="PROSITE-ProRule" id="PRU00169"/>
    </source>
</evidence>
<dbReference type="GO" id="GO:0000160">
    <property type="term" value="P:phosphorelay signal transduction system"/>
    <property type="evidence" value="ECO:0007669"/>
    <property type="project" value="InterPro"/>
</dbReference>
<name>A0A173YK76_9FIRM</name>
<keyword evidence="2" id="KW-0805">Transcription regulation</keyword>
<dbReference type="PROSITE" id="PS50110">
    <property type="entry name" value="RESPONSE_REGULATORY"/>
    <property type="match status" value="1"/>
</dbReference>
<dbReference type="Gene3D" id="1.10.10.60">
    <property type="entry name" value="Homeodomain-like"/>
    <property type="match status" value="2"/>
</dbReference>
<dbReference type="Pfam" id="PF00072">
    <property type="entry name" value="Response_reg"/>
    <property type="match status" value="1"/>
</dbReference>
<accession>A0A173YK76</accession>
<dbReference type="InterPro" id="IPR001789">
    <property type="entry name" value="Sig_transdc_resp-reg_receiver"/>
</dbReference>
<organism evidence="9 10">
    <name type="scientific">Hungatella hathewayi</name>
    <dbReference type="NCBI Taxonomy" id="154046"/>
    <lineage>
        <taxon>Bacteria</taxon>
        <taxon>Bacillati</taxon>
        <taxon>Bacillota</taxon>
        <taxon>Clostridia</taxon>
        <taxon>Lachnospirales</taxon>
        <taxon>Lachnospiraceae</taxon>
        <taxon>Hungatella</taxon>
    </lineage>
</organism>
<evidence type="ECO:0000256" key="2">
    <source>
        <dbReference type="ARBA" id="ARBA00023015"/>
    </source>
</evidence>
<proteinExistence type="predicted"/>
<keyword evidence="3" id="KW-0238">DNA-binding</keyword>
<dbReference type="PROSITE" id="PS01124">
    <property type="entry name" value="HTH_ARAC_FAMILY_2"/>
    <property type="match status" value="1"/>
</dbReference>
<evidence type="ECO:0000256" key="4">
    <source>
        <dbReference type="ARBA" id="ARBA00023163"/>
    </source>
</evidence>
<sequence>MIKIVVAEDQPLILKDLCLKIEKCDPDMEIAGTATDGRAAYEKAAELQPDILFTDIKMPFLSGLEVISRLKAENRQIRTVIISGYRDFEFAREAMKLGVDEYLLKPLSADDIAYVLSELKEKISMKKKDYNRHLLESLIQSPGSRTGHINTTFPYDCYQLLLMTAGSYPTFLLDYALPHEDVGAFHLLETACRSRKQEGEMTYLFSGRHENERICLVCCSNPESTTARQIAEDVLSASSGSGLPITVCISRRVRHVDNIGMEVQIMRTYTERNLLFGRSSLLEAKPFEMNMPDLSSYLTAAQLQKFLFCVRNQDEARFQETMAALLDALESQNAAQITVDYCLKKLFKDCFPEQTSVDFDLEIDEYITYSKSYGDLFSYLKFFVEQLMQNASLCNTSGQSDSARMAADIQEYIEKNYAANININDIATAFSLTPAYFSRMFKKYTGTRPIEYLTSVRIRHACEYFANSDFSVRQVAEFCGYSDQYYFSKAFKSITGKSPSEYRILSQP</sequence>
<dbReference type="CDD" id="cd17536">
    <property type="entry name" value="REC_YesN-like"/>
    <property type="match status" value="1"/>
</dbReference>
<protein>
    <recommendedName>
        <fullName evidence="1">Stage 0 sporulation protein A homolog</fullName>
    </recommendedName>
</protein>
<evidence type="ECO:0000313" key="9">
    <source>
        <dbReference type="EMBL" id="CUN63455.1"/>
    </source>
</evidence>
<dbReference type="InterPro" id="IPR011006">
    <property type="entry name" value="CheY-like_superfamily"/>
</dbReference>
<dbReference type="GO" id="GO:0043565">
    <property type="term" value="F:sequence-specific DNA binding"/>
    <property type="evidence" value="ECO:0007669"/>
    <property type="project" value="InterPro"/>
</dbReference>
<dbReference type="Pfam" id="PF12833">
    <property type="entry name" value="HTH_18"/>
    <property type="match status" value="1"/>
</dbReference>
<dbReference type="InterPro" id="IPR020449">
    <property type="entry name" value="Tscrpt_reg_AraC-type_HTH"/>
</dbReference>
<dbReference type="InterPro" id="IPR009057">
    <property type="entry name" value="Homeodomain-like_sf"/>
</dbReference>
<gene>
    <name evidence="9" type="primary">btr_5</name>
    <name evidence="9" type="ORF">ERS852407_00764</name>
</gene>
<dbReference type="AlphaFoldDB" id="A0A173YK76"/>